<keyword evidence="2" id="KW-1185">Reference proteome</keyword>
<organism evidence="1 2">
    <name type="scientific">Citrus sinensis</name>
    <name type="common">Sweet orange</name>
    <name type="synonym">Citrus aurantium var. sinensis</name>
    <dbReference type="NCBI Taxonomy" id="2711"/>
    <lineage>
        <taxon>Eukaryota</taxon>
        <taxon>Viridiplantae</taxon>
        <taxon>Streptophyta</taxon>
        <taxon>Embryophyta</taxon>
        <taxon>Tracheophyta</taxon>
        <taxon>Spermatophyta</taxon>
        <taxon>Magnoliopsida</taxon>
        <taxon>eudicotyledons</taxon>
        <taxon>Gunneridae</taxon>
        <taxon>Pentapetalae</taxon>
        <taxon>rosids</taxon>
        <taxon>malvids</taxon>
        <taxon>Sapindales</taxon>
        <taxon>Rutaceae</taxon>
        <taxon>Aurantioideae</taxon>
        <taxon>Citrus</taxon>
    </lineage>
</organism>
<dbReference type="AlphaFoldDB" id="A0A067EKT1"/>
<sequence>MRGYTFYEGAIRAFQDRSLLSKILVIGTV</sequence>
<feature type="non-terminal residue" evidence="1">
    <location>
        <position position="29"/>
    </location>
</feature>
<dbReference type="EMBL" id="KK784980">
    <property type="protein sequence ID" value="KDO55769.1"/>
    <property type="molecule type" value="Genomic_DNA"/>
</dbReference>
<gene>
    <name evidence="1" type="ORF">CISIN_1g0458262mg</name>
</gene>
<accession>A0A067EKT1</accession>
<protein>
    <submittedName>
        <fullName evidence="1">Uncharacterized protein</fullName>
    </submittedName>
</protein>
<proteinExistence type="predicted"/>
<dbReference type="Proteomes" id="UP000027120">
    <property type="component" value="Unassembled WGS sequence"/>
</dbReference>
<name>A0A067EKT1_CITSI</name>
<evidence type="ECO:0000313" key="2">
    <source>
        <dbReference type="Proteomes" id="UP000027120"/>
    </source>
</evidence>
<evidence type="ECO:0000313" key="1">
    <source>
        <dbReference type="EMBL" id="KDO55769.1"/>
    </source>
</evidence>
<reference evidence="1 2" key="1">
    <citation type="submission" date="2014-04" db="EMBL/GenBank/DDBJ databases">
        <authorList>
            <consortium name="International Citrus Genome Consortium"/>
            <person name="Gmitter F."/>
            <person name="Chen C."/>
            <person name="Farmerie W."/>
            <person name="Harkins T."/>
            <person name="Desany B."/>
            <person name="Mohiuddin M."/>
            <person name="Kodira C."/>
            <person name="Borodovsky M."/>
            <person name="Lomsadze A."/>
            <person name="Burns P."/>
            <person name="Jenkins J."/>
            <person name="Prochnik S."/>
            <person name="Shu S."/>
            <person name="Chapman J."/>
            <person name="Pitluck S."/>
            <person name="Schmutz J."/>
            <person name="Rokhsar D."/>
        </authorList>
    </citation>
    <scope>NUCLEOTIDE SEQUENCE</scope>
</reference>